<dbReference type="InterPro" id="IPR000999">
    <property type="entry name" value="RNase_III_dom"/>
</dbReference>
<dbReference type="GO" id="GO:0051607">
    <property type="term" value="P:defense response to virus"/>
    <property type="evidence" value="ECO:0007669"/>
    <property type="project" value="UniProtKB-KW"/>
</dbReference>
<keyword evidence="12" id="KW-0051">Antiviral defense</keyword>
<evidence type="ECO:0000256" key="14">
    <source>
        <dbReference type="ARBA" id="ARBA00025403"/>
    </source>
</evidence>
<keyword evidence="7" id="KW-0378">Hydrolase</keyword>
<evidence type="ECO:0000256" key="12">
    <source>
        <dbReference type="ARBA" id="ARBA00023118"/>
    </source>
</evidence>
<dbReference type="Gene3D" id="3.30.160.380">
    <property type="entry name" value="Dicer dimerisation domain"/>
    <property type="match status" value="1"/>
</dbReference>
<dbReference type="CDD" id="cd18802">
    <property type="entry name" value="SF2_C_dicer"/>
    <property type="match status" value="1"/>
</dbReference>
<evidence type="ECO:0000256" key="11">
    <source>
        <dbReference type="ARBA" id="ARBA00022884"/>
    </source>
</evidence>
<dbReference type="InterPro" id="IPR001650">
    <property type="entry name" value="Helicase_C-like"/>
</dbReference>
<keyword evidence="3" id="KW-0930">Antiviral protein</keyword>
<evidence type="ECO:0000256" key="2">
    <source>
        <dbReference type="ARBA" id="ARBA00001946"/>
    </source>
</evidence>
<evidence type="ECO:0000313" key="21">
    <source>
        <dbReference type="EMBL" id="PVH92100.1"/>
    </source>
</evidence>
<dbReference type="InterPro" id="IPR027417">
    <property type="entry name" value="P-loop_NTPase"/>
</dbReference>
<sequence>MQSSQGAIPMQLSERCSSAQTYWQLIWFLTPTVTLCEQQYETFKKNLPGNGIRMLSGNDNVERWTKQSDWDAILANVRIVLSTHQVLLDALTHAFVSMSRLALLIFDEAHHASQNHPANRIMSNFFLLHIKDEDANLPRILGLSASPLISPIARQVEQNLHAEVRVPKVHRSELMRHVHMPEFIQIHYENGPVNGGTSSPLLAALECALPEYDILQDPYCINLIRQHHEGRDVREALAKVLRSRKTYCSEQLKTLCSKAKAMAEELGLSPMNCSPMLLDGLSQKVEKLLHTLVEEMHGDAEFTGLVFVEQRVWVAALAEIISIHSKTKDLFRVGTFVGTSQFSKRKANIATLPEPRNQQSTLDDFRSGSLNLILATSVLEEGIDISSCHLVICFERPKNLKSFVQRRGRARREKSKYLIFRDNLGTGKSHKDWQSLENEMRAAYVDELRQVELAEELELQREDGERVFRVPGTGALLTLDNACQHLYHFCAILASGPYLDARPQFSFNEDPPGNTIAHVVLPISVDPVVRTAKSTASWRTERMARKDAAFVAYKALHHAGLVNNNLLPARDEPENDAEELQKSKNQPSLVPIRPSFDPWQLNAIPSQSDYQIYRRVLIHLTTPDQEPMNMLLHTPVSCPEIPSFILHWNKVKKYEVHISQIAPSALAPENIQIMREITHVIFYSVYHSRMQESSLDFHWLLLPCNVQDEIEDFSSLSQWKQSVTGSRLASDRLHENHCDISTWGLVEVQGERRRYIPHALVIHSDSDGGVPLHCLKAIRMPRRRNFLYAIDNEQNCNDAHTRIEDLNAEDCVVQNLPASYTIFALLFPSILHKLSTHMLADRLRMTMLNPVQIDDSHINTLVTAITSSAADEKDNYQRLEFLGDCILKFVTSVHLMASNLTWPESYLTGKKSRIVSNGSLTRAALEAGLERFIIFDRFTGARWSPRYGGDVCESPECAEQSWRSSKVVADVVESLIGASYIVGGLSKAALCIQTLLPRVPSRGLLSELLPLALGVQQY</sequence>
<feature type="domain" description="RNase III" evidence="17">
    <location>
        <begin position="836"/>
        <end position="984"/>
    </location>
</feature>
<keyword evidence="5" id="KW-0677">Repeat</keyword>
<dbReference type="FunFam" id="3.40.50.300:FF:001669">
    <property type="entry name" value="Dicer-like protein 1"/>
    <property type="match status" value="1"/>
</dbReference>
<dbReference type="PROSITE" id="PS51194">
    <property type="entry name" value="HELICASE_CTER"/>
    <property type="match status" value="1"/>
</dbReference>
<dbReference type="GO" id="GO:0004386">
    <property type="term" value="F:helicase activity"/>
    <property type="evidence" value="ECO:0007669"/>
    <property type="project" value="UniProtKB-KW"/>
</dbReference>
<dbReference type="Pfam" id="PF00271">
    <property type="entry name" value="Helicase_C"/>
    <property type="match status" value="1"/>
</dbReference>
<dbReference type="InterPro" id="IPR005034">
    <property type="entry name" value="Dicer_dimerisation"/>
</dbReference>
<dbReference type="Pfam" id="PF00636">
    <property type="entry name" value="Ribonuclease_3"/>
    <property type="match status" value="1"/>
</dbReference>
<comment type="cofactor">
    <cofactor evidence="2">
        <name>Mg(2+)</name>
        <dbReference type="ChEBI" id="CHEBI:18420"/>
    </cofactor>
</comment>
<accession>A0A2V1D230</accession>
<dbReference type="PROSITE" id="PS51192">
    <property type="entry name" value="HELICASE_ATP_BIND_1"/>
    <property type="match status" value="1"/>
</dbReference>
<dbReference type="InterPro" id="IPR014001">
    <property type="entry name" value="Helicase_ATP-bd"/>
</dbReference>
<dbReference type="GO" id="GO:0005524">
    <property type="term" value="F:ATP binding"/>
    <property type="evidence" value="ECO:0007669"/>
    <property type="project" value="UniProtKB-KW"/>
</dbReference>
<dbReference type="GO" id="GO:0003723">
    <property type="term" value="F:RNA binding"/>
    <property type="evidence" value="ECO:0007669"/>
    <property type="project" value="UniProtKB-UniRule"/>
</dbReference>
<keyword evidence="22" id="KW-1185">Reference proteome</keyword>
<proteinExistence type="inferred from homology"/>
<evidence type="ECO:0000256" key="16">
    <source>
        <dbReference type="SAM" id="MobiDB-lite"/>
    </source>
</evidence>
<feature type="domain" description="Helicase C-terminal" evidence="19">
    <location>
        <begin position="284"/>
        <end position="465"/>
    </location>
</feature>
<comment type="function">
    <text evidence="14">Dicer-like endonuclease involved in cleaving double-stranded RNA in the RNA interference (RNAi) pathway. Produces 21 to 25 bp dsRNAs (siRNAs) which target the selective destruction of homologous RNAs leading to sequence-specific suppression of gene expression, called post-transcriptional gene silencing (PTGS). Part of a broad host defense response against viral infection and transposons.</text>
</comment>
<dbReference type="GO" id="GO:0046872">
    <property type="term" value="F:metal ion binding"/>
    <property type="evidence" value="ECO:0007669"/>
    <property type="project" value="UniProtKB-KW"/>
</dbReference>
<dbReference type="GO" id="GO:0005737">
    <property type="term" value="C:cytoplasm"/>
    <property type="evidence" value="ECO:0007669"/>
    <property type="project" value="TreeGrafter"/>
</dbReference>
<keyword evidence="6" id="KW-0547">Nucleotide-binding</keyword>
<keyword evidence="11 15" id="KW-0694">RNA-binding</keyword>
<evidence type="ECO:0000256" key="9">
    <source>
        <dbReference type="ARBA" id="ARBA00022840"/>
    </source>
</evidence>
<evidence type="ECO:0000256" key="3">
    <source>
        <dbReference type="ARBA" id="ARBA00022721"/>
    </source>
</evidence>
<dbReference type="STRING" id="97972.A0A2V1D230"/>
<dbReference type="CDD" id="cd00593">
    <property type="entry name" value="RIBOc"/>
    <property type="match status" value="1"/>
</dbReference>
<organism evidence="21 22">
    <name type="scientific">Periconia macrospinosa</name>
    <dbReference type="NCBI Taxonomy" id="97972"/>
    <lineage>
        <taxon>Eukaryota</taxon>
        <taxon>Fungi</taxon>
        <taxon>Dikarya</taxon>
        <taxon>Ascomycota</taxon>
        <taxon>Pezizomycotina</taxon>
        <taxon>Dothideomycetes</taxon>
        <taxon>Pleosporomycetidae</taxon>
        <taxon>Pleosporales</taxon>
        <taxon>Massarineae</taxon>
        <taxon>Periconiaceae</taxon>
        <taxon>Periconia</taxon>
    </lineage>
</organism>
<dbReference type="PANTHER" id="PTHR14950:SF37">
    <property type="entry name" value="ENDORIBONUCLEASE DICER"/>
    <property type="match status" value="1"/>
</dbReference>
<feature type="region of interest" description="Disordered" evidence="16">
    <location>
        <begin position="566"/>
        <end position="588"/>
    </location>
</feature>
<evidence type="ECO:0000259" key="19">
    <source>
        <dbReference type="PROSITE" id="PS51194"/>
    </source>
</evidence>
<evidence type="ECO:0000256" key="1">
    <source>
        <dbReference type="ARBA" id="ARBA00001936"/>
    </source>
</evidence>
<dbReference type="GO" id="GO:0005634">
    <property type="term" value="C:nucleus"/>
    <property type="evidence" value="ECO:0007669"/>
    <property type="project" value="TreeGrafter"/>
</dbReference>
<dbReference type="InterPro" id="IPR036389">
    <property type="entry name" value="RNase_III_sf"/>
</dbReference>
<dbReference type="PANTHER" id="PTHR14950">
    <property type="entry name" value="DICER-RELATED"/>
    <property type="match status" value="1"/>
</dbReference>
<comment type="similarity">
    <text evidence="15">Belongs to the helicase family. Dicer subfamily.</text>
</comment>
<dbReference type="PROSITE" id="PS50142">
    <property type="entry name" value="RNASE_3_2"/>
    <property type="match status" value="1"/>
</dbReference>
<evidence type="ECO:0008006" key="23">
    <source>
        <dbReference type="Google" id="ProtNLM"/>
    </source>
</evidence>
<dbReference type="PROSITE" id="PS51327">
    <property type="entry name" value="DICER_DSRBF"/>
    <property type="match status" value="1"/>
</dbReference>
<dbReference type="SMART" id="SM00535">
    <property type="entry name" value="RIBOc"/>
    <property type="match status" value="1"/>
</dbReference>
<dbReference type="Proteomes" id="UP000244855">
    <property type="component" value="Unassembled WGS sequence"/>
</dbReference>
<dbReference type="SUPFAM" id="SSF69065">
    <property type="entry name" value="RNase III domain-like"/>
    <property type="match status" value="1"/>
</dbReference>
<evidence type="ECO:0000313" key="22">
    <source>
        <dbReference type="Proteomes" id="UP000244855"/>
    </source>
</evidence>
<dbReference type="SMART" id="SM00487">
    <property type="entry name" value="DEXDc"/>
    <property type="match status" value="1"/>
</dbReference>
<dbReference type="GO" id="GO:0030422">
    <property type="term" value="P:siRNA processing"/>
    <property type="evidence" value="ECO:0007669"/>
    <property type="project" value="TreeGrafter"/>
</dbReference>
<gene>
    <name evidence="21" type="ORF">DM02DRAFT_701523</name>
</gene>
<dbReference type="EMBL" id="KZ805723">
    <property type="protein sequence ID" value="PVH92100.1"/>
    <property type="molecule type" value="Genomic_DNA"/>
</dbReference>
<reference evidence="21 22" key="1">
    <citation type="journal article" date="2018" name="Sci. Rep.">
        <title>Comparative genomics provides insights into the lifestyle and reveals functional heterogeneity of dark septate endophytic fungi.</title>
        <authorList>
            <person name="Knapp D.G."/>
            <person name="Nemeth J.B."/>
            <person name="Barry K."/>
            <person name="Hainaut M."/>
            <person name="Henrissat B."/>
            <person name="Johnson J."/>
            <person name="Kuo A."/>
            <person name="Lim J.H.P."/>
            <person name="Lipzen A."/>
            <person name="Nolan M."/>
            <person name="Ohm R.A."/>
            <person name="Tamas L."/>
            <person name="Grigoriev I.V."/>
            <person name="Spatafora J.W."/>
            <person name="Nagy L.G."/>
            <person name="Kovacs G.M."/>
        </authorList>
    </citation>
    <scope>NUCLEOTIDE SEQUENCE [LARGE SCALE GENOMIC DNA]</scope>
    <source>
        <strain evidence="21 22">DSE2036</strain>
    </source>
</reference>
<dbReference type="SMART" id="SM00490">
    <property type="entry name" value="HELICc"/>
    <property type="match status" value="1"/>
</dbReference>
<dbReference type="Pfam" id="PF03368">
    <property type="entry name" value="Dicer_dimer"/>
    <property type="match status" value="1"/>
</dbReference>
<keyword evidence="8" id="KW-0347">Helicase</keyword>
<evidence type="ECO:0000256" key="13">
    <source>
        <dbReference type="ARBA" id="ARBA00023211"/>
    </source>
</evidence>
<feature type="domain" description="Helicase ATP-binding" evidence="18">
    <location>
        <begin position="1"/>
        <end position="147"/>
    </location>
</feature>
<dbReference type="GO" id="GO:0004525">
    <property type="term" value="F:ribonuclease III activity"/>
    <property type="evidence" value="ECO:0007669"/>
    <property type="project" value="InterPro"/>
</dbReference>
<dbReference type="Gene3D" id="1.10.1520.10">
    <property type="entry name" value="Ribonuclease III domain"/>
    <property type="match status" value="1"/>
</dbReference>
<dbReference type="Pfam" id="PF00270">
    <property type="entry name" value="DEAD"/>
    <property type="match status" value="1"/>
</dbReference>
<evidence type="ECO:0000259" key="17">
    <source>
        <dbReference type="PROSITE" id="PS50142"/>
    </source>
</evidence>
<evidence type="ECO:0000256" key="4">
    <source>
        <dbReference type="ARBA" id="ARBA00022723"/>
    </source>
</evidence>
<evidence type="ECO:0000256" key="7">
    <source>
        <dbReference type="ARBA" id="ARBA00022801"/>
    </source>
</evidence>
<keyword evidence="4" id="KW-0479">Metal-binding</keyword>
<evidence type="ECO:0000256" key="8">
    <source>
        <dbReference type="ARBA" id="ARBA00022806"/>
    </source>
</evidence>
<dbReference type="InterPro" id="IPR038248">
    <property type="entry name" value="Dicer_dimer_sf"/>
</dbReference>
<dbReference type="GO" id="GO:0050688">
    <property type="term" value="P:regulation of defense response to virus"/>
    <property type="evidence" value="ECO:0007669"/>
    <property type="project" value="UniProtKB-KW"/>
</dbReference>
<evidence type="ECO:0000259" key="20">
    <source>
        <dbReference type="PROSITE" id="PS51327"/>
    </source>
</evidence>
<dbReference type="Gene3D" id="3.40.50.300">
    <property type="entry name" value="P-loop containing nucleotide triphosphate hydrolases"/>
    <property type="match status" value="2"/>
</dbReference>
<evidence type="ECO:0000259" key="18">
    <source>
        <dbReference type="PROSITE" id="PS51192"/>
    </source>
</evidence>
<evidence type="ECO:0000256" key="10">
    <source>
        <dbReference type="ARBA" id="ARBA00022842"/>
    </source>
</evidence>
<protein>
    <recommendedName>
        <fullName evidence="23">Dicer-like protein 2</fullName>
    </recommendedName>
</protein>
<keyword evidence="13" id="KW-0464">Manganese</keyword>
<dbReference type="OrthoDB" id="416741at2759"/>
<evidence type="ECO:0000256" key="5">
    <source>
        <dbReference type="ARBA" id="ARBA00022737"/>
    </source>
</evidence>
<dbReference type="AlphaFoldDB" id="A0A2V1D230"/>
<keyword evidence="10" id="KW-0460">Magnesium</keyword>
<name>A0A2V1D230_9PLEO</name>
<dbReference type="SUPFAM" id="SSF52540">
    <property type="entry name" value="P-loop containing nucleoside triphosphate hydrolases"/>
    <property type="match status" value="1"/>
</dbReference>
<evidence type="ECO:0000256" key="6">
    <source>
        <dbReference type="ARBA" id="ARBA00022741"/>
    </source>
</evidence>
<dbReference type="InterPro" id="IPR011545">
    <property type="entry name" value="DEAD/DEAH_box_helicase_dom"/>
</dbReference>
<evidence type="ECO:0000256" key="15">
    <source>
        <dbReference type="PROSITE-ProRule" id="PRU00657"/>
    </source>
</evidence>
<feature type="domain" description="Dicer dsRNA-binding fold" evidence="20">
    <location>
        <begin position="482"/>
        <end position="576"/>
    </location>
</feature>
<keyword evidence="9" id="KW-0067">ATP-binding</keyword>
<comment type="cofactor">
    <cofactor evidence="1">
        <name>Mn(2+)</name>
        <dbReference type="ChEBI" id="CHEBI:29035"/>
    </cofactor>
</comment>